<evidence type="ECO:0000313" key="2">
    <source>
        <dbReference type="EMBL" id="GAA0159727.1"/>
    </source>
</evidence>
<dbReference type="PANTHER" id="PTHR47723">
    <property type="entry name" value="OS05G0353850 PROTEIN"/>
    <property type="match status" value="1"/>
</dbReference>
<accession>A0AAV3Q6M6</accession>
<dbReference type="EMBL" id="BAABME010035708">
    <property type="protein sequence ID" value="GAA0159727.1"/>
    <property type="molecule type" value="Genomic_DNA"/>
</dbReference>
<reference evidence="2 3" key="1">
    <citation type="submission" date="2024-01" db="EMBL/GenBank/DDBJ databases">
        <title>The complete chloroplast genome sequence of Lithospermum erythrorhizon: insights into the phylogenetic relationship among Boraginaceae species and the maternal lineages of purple gromwells.</title>
        <authorList>
            <person name="Okada T."/>
            <person name="Watanabe K."/>
        </authorList>
    </citation>
    <scope>NUCLEOTIDE SEQUENCE [LARGE SCALE GENOMIC DNA]</scope>
</reference>
<feature type="domain" description="RNase H type-1" evidence="1">
    <location>
        <begin position="45"/>
        <end position="162"/>
    </location>
</feature>
<dbReference type="Gene3D" id="3.30.420.10">
    <property type="entry name" value="Ribonuclease H-like superfamily/Ribonuclease H"/>
    <property type="match status" value="1"/>
</dbReference>
<dbReference type="InterPro" id="IPR036397">
    <property type="entry name" value="RNaseH_sf"/>
</dbReference>
<protein>
    <recommendedName>
        <fullName evidence="1">RNase H type-1 domain-containing protein</fullName>
    </recommendedName>
</protein>
<comment type="caution">
    <text evidence="2">The sequence shown here is derived from an EMBL/GenBank/DDBJ whole genome shotgun (WGS) entry which is preliminary data.</text>
</comment>
<proteinExistence type="predicted"/>
<dbReference type="InterPro" id="IPR044730">
    <property type="entry name" value="RNase_H-like_dom_plant"/>
</dbReference>
<gene>
    <name evidence="2" type="ORF">LIER_43490</name>
</gene>
<evidence type="ECO:0000313" key="3">
    <source>
        <dbReference type="Proteomes" id="UP001454036"/>
    </source>
</evidence>
<dbReference type="InterPro" id="IPR053151">
    <property type="entry name" value="RNase_H-like"/>
</dbReference>
<dbReference type="GO" id="GO:0004523">
    <property type="term" value="F:RNA-DNA hybrid ribonuclease activity"/>
    <property type="evidence" value="ECO:0007669"/>
    <property type="project" value="InterPro"/>
</dbReference>
<dbReference type="AlphaFoldDB" id="A0AAV3Q6M6"/>
<dbReference type="Proteomes" id="UP001454036">
    <property type="component" value="Unassembled WGS sequence"/>
</dbReference>
<dbReference type="GO" id="GO:0003676">
    <property type="term" value="F:nucleic acid binding"/>
    <property type="evidence" value="ECO:0007669"/>
    <property type="project" value="InterPro"/>
</dbReference>
<evidence type="ECO:0000259" key="1">
    <source>
        <dbReference type="Pfam" id="PF13456"/>
    </source>
</evidence>
<dbReference type="InterPro" id="IPR002156">
    <property type="entry name" value="RNaseH_domain"/>
</dbReference>
<organism evidence="2 3">
    <name type="scientific">Lithospermum erythrorhizon</name>
    <name type="common">Purple gromwell</name>
    <name type="synonym">Lithospermum officinale var. erythrorhizon</name>
    <dbReference type="NCBI Taxonomy" id="34254"/>
    <lineage>
        <taxon>Eukaryota</taxon>
        <taxon>Viridiplantae</taxon>
        <taxon>Streptophyta</taxon>
        <taxon>Embryophyta</taxon>
        <taxon>Tracheophyta</taxon>
        <taxon>Spermatophyta</taxon>
        <taxon>Magnoliopsida</taxon>
        <taxon>eudicotyledons</taxon>
        <taxon>Gunneridae</taxon>
        <taxon>Pentapetalae</taxon>
        <taxon>asterids</taxon>
        <taxon>lamiids</taxon>
        <taxon>Boraginales</taxon>
        <taxon>Boraginaceae</taxon>
        <taxon>Boraginoideae</taxon>
        <taxon>Lithospermeae</taxon>
        <taxon>Lithospermum</taxon>
    </lineage>
</organism>
<dbReference type="SUPFAM" id="SSF53098">
    <property type="entry name" value="Ribonuclease H-like"/>
    <property type="match status" value="1"/>
</dbReference>
<name>A0AAV3Q6M6_LITER</name>
<dbReference type="PANTHER" id="PTHR47723:SF19">
    <property type="entry name" value="POLYNUCLEOTIDYL TRANSFERASE, RIBONUCLEASE H-LIKE SUPERFAMILY PROTEIN"/>
    <property type="match status" value="1"/>
</dbReference>
<dbReference type="CDD" id="cd06222">
    <property type="entry name" value="RNase_H_like"/>
    <property type="match status" value="1"/>
</dbReference>
<sequence>MLHYKYWKGDLKVATLFDVHPLKPRPRKPVKLLWAKPPRGLFKLNIDGTFKDAWGGLRGVIRDAQGSIVMVVGFCLPGTSALVAELLAAYHILDWCYTRGFTDLRVETDSLLLYRMVQSKKAHWLPHNMMVHVLSFLQDSRSELIHVWREQNQAADWVAKAALAEQQSFIWRPGEVNGKLRTLCNLESRVSPISAVDFRFVGPSCFVCRSKI</sequence>
<keyword evidence="3" id="KW-1185">Reference proteome</keyword>
<dbReference type="InterPro" id="IPR012337">
    <property type="entry name" value="RNaseH-like_sf"/>
</dbReference>
<dbReference type="Pfam" id="PF13456">
    <property type="entry name" value="RVT_3"/>
    <property type="match status" value="1"/>
</dbReference>